<dbReference type="HOGENOM" id="CLU_029456_0_0_1"/>
<gene>
    <name evidence="7" type="ordered locus">DEHA2A14366g</name>
</gene>
<feature type="signal peptide" evidence="6">
    <location>
        <begin position="1"/>
        <end position="22"/>
    </location>
</feature>
<evidence type="ECO:0000313" key="7">
    <source>
        <dbReference type="EMBL" id="CAG84933.1"/>
    </source>
</evidence>
<evidence type="ECO:0000256" key="4">
    <source>
        <dbReference type="ARBA" id="ARBA00023180"/>
    </source>
</evidence>
<dbReference type="AlphaFoldDB" id="Q6BXW5"/>
<keyword evidence="3 6" id="KW-0732">Signal</keyword>
<keyword evidence="4" id="KW-0325">Glycoprotein</keyword>
<evidence type="ECO:0000313" key="8">
    <source>
        <dbReference type="Proteomes" id="UP000000599"/>
    </source>
</evidence>
<dbReference type="Proteomes" id="UP000000599">
    <property type="component" value="Chromosome A"/>
</dbReference>
<protein>
    <submittedName>
        <fullName evidence="7">DEHA2A14366p</fullName>
    </submittedName>
</protein>
<evidence type="ECO:0000256" key="3">
    <source>
        <dbReference type="ARBA" id="ARBA00022729"/>
    </source>
</evidence>
<evidence type="ECO:0000256" key="2">
    <source>
        <dbReference type="ARBA" id="ARBA00022512"/>
    </source>
</evidence>
<feature type="region of interest" description="Disordered" evidence="5">
    <location>
        <begin position="412"/>
        <end position="478"/>
    </location>
</feature>
<dbReference type="KEGG" id="dha:DEHA2A14366g"/>
<dbReference type="OMA" id="NKCSEST"/>
<dbReference type="InterPro" id="IPR025928">
    <property type="entry name" value="Flocculin_t3_rpt"/>
</dbReference>
<accession>Q6BXW5</accession>
<keyword evidence="2" id="KW-0964">Secreted</keyword>
<evidence type="ECO:0000256" key="5">
    <source>
        <dbReference type="SAM" id="MobiDB-lite"/>
    </source>
</evidence>
<feature type="chain" id="PRO_5004271110" evidence="6">
    <location>
        <begin position="23"/>
        <end position="515"/>
    </location>
</feature>
<dbReference type="OrthoDB" id="4096612at2759"/>
<keyword evidence="2" id="KW-0134">Cell wall</keyword>
<dbReference type="eggNOG" id="ENOG502SG2D">
    <property type="taxonomic scope" value="Eukaryota"/>
</dbReference>
<reference evidence="7 8" key="1">
    <citation type="journal article" date="2004" name="Nature">
        <title>Genome evolution in yeasts.</title>
        <authorList>
            <consortium name="Genolevures"/>
            <person name="Dujon B."/>
            <person name="Sherman D."/>
            <person name="Fischer G."/>
            <person name="Durrens P."/>
            <person name="Casaregola S."/>
            <person name="Lafontaine I."/>
            <person name="de Montigny J."/>
            <person name="Marck C."/>
            <person name="Neuveglise C."/>
            <person name="Talla E."/>
            <person name="Goffard N."/>
            <person name="Frangeul L."/>
            <person name="Aigle M."/>
            <person name="Anthouard V."/>
            <person name="Babour A."/>
            <person name="Barbe V."/>
            <person name="Barnay S."/>
            <person name="Blanchin S."/>
            <person name="Beckerich J.M."/>
            <person name="Beyne E."/>
            <person name="Bleykasten C."/>
            <person name="Boisrame A."/>
            <person name="Boyer J."/>
            <person name="Cattolico L."/>
            <person name="Confanioleri F."/>
            <person name="de Daruvar A."/>
            <person name="Despons L."/>
            <person name="Fabre E."/>
            <person name="Fairhead C."/>
            <person name="Ferry-Dumazet H."/>
            <person name="Groppi A."/>
            <person name="Hantraye F."/>
            <person name="Hennequin C."/>
            <person name="Jauniaux N."/>
            <person name="Joyet P."/>
            <person name="Kachouri R."/>
            <person name="Kerrest A."/>
            <person name="Koszul R."/>
            <person name="Lemaire M."/>
            <person name="Lesur I."/>
            <person name="Ma L."/>
            <person name="Muller H."/>
            <person name="Nicaud J.M."/>
            <person name="Nikolski M."/>
            <person name="Oztas S."/>
            <person name="Ozier-Kalogeropoulos O."/>
            <person name="Pellenz S."/>
            <person name="Potier S."/>
            <person name="Richard G.F."/>
            <person name="Straub M.L."/>
            <person name="Suleau A."/>
            <person name="Swennene D."/>
            <person name="Tekaia F."/>
            <person name="Wesolowski-Louvel M."/>
            <person name="Westhof E."/>
            <person name="Wirth B."/>
            <person name="Zeniou-Meyer M."/>
            <person name="Zivanovic I."/>
            <person name="Bolotin-Fukuhara M."/>
            <person name="Thierry A."/>
            <person name="Bouchier C."/>
            <person name="Caudron B."/>
            <person name="Scarpelli C."/>
            <person name="Gaillardin C."/>
            <person name="Weissenbach J."/>
            <person name="Wincker P."/>
            <person name="Souciet J.L."/>
        </authorList>
    </citation>
    <scope>NUCLEOTIDE SEQUENCE [LARGE SCALE GENOMIC DNA]</scope>
    <source>
        <strain evidence="8">ATCC 36239 / CBS 767 / BCRC 21394 / JCM 1990 / NBRC 0083 / IGC 2968</strain>
    </source>
</reference>
<feature type="compositionally biased region" description="Polar residues" evidence="5">
    <location>
        <begin position="460"/>
        <end position="472"/>
    </location>
</feature>
<evidence type="ECO:0000256" key="1">
    <source>
        <dbReference type="ARBA" id="ARBA00004191"/>
    </source>
</evidence>
<proteinExistence type="predicted"/>
<name>Q6BXW5_DEBHA</name>
<evidence type="ECO:0000256" key="6">
    <source>
        <dbReference type="SAM" id="SignalP"/>
    </source>
</evidence>
<comment type="subcellular location">
    <subcellularLocation>
        <location evidence="1">Secreted</location>
        <location evidence="1">Cell wall</location>
    </subcellularLocation>
</comment>
<dbReference type="GO" id="GO:0009277">
    <property type="term" value="C:fungal-type cell wall"/>
    <property type="evidence" value="ECO:0007669"/>
    <property type="project" value="UniProtKB-ARBA"/>
</dbReference>
<dbReference type="Pfam" id="PF13928">
    <property type="entry name" value="Flocculin_t3"/>
    <property type="match status" value="4"/>
</dbReference>
<dbReference type="EMBL" id="CR382133">
    <property type="protein sequence ID" value="CAG84933.1"/>
    <property type="molecule type" value="Genomic_DNA"/>
</dbReference>
<dbReference type="GeneID" id="2899406"/>
<keyword evidence="8" id="KW-1185">Reference proteome</keyword>
<organism evidence="7 8">
    <name type="scientific">Debaryomyces hansenii (strain ATCC 36239 / CBS 767 / BCRC 21394 / JCM 1990 / NBRC 0083 / IGC 2968)</name>
    <name type="common">Yeast</name>
    <name type="synonym">Torulaspora hansenii</name>
    <dbReference type="NCBI Taxonomy" id="284592"/>
    <lineage>
        <taxon>Eukaryota</taxon>
        <taxon>Fungi</taxon>
        <taxon>Dikarya</taxon>
        <taxon>Ascomycota</taxon>
        <taxon>Saccharomycotina</taxon>
        <taxon>Pichiomycetes</taxon>
        <taxon>Debaryomycetaceae</taxon>
        <taxon>Debaryomyces</taxon>
    </lineage>
</organism>
<dbReference type="RefSeq" id="XP_456954.1">
    <property type="nucleotide sequence ID" value="XM_456954.1"/>
</dbReference>
<dbReference type="VEuPathDB" id="FungiDB:DEHA2A14366g"/>
<sequence>MVRLSISSLAIFSSLLTAKAAAKDVLCLVNDSPVATVDLDTGVCPFQLPAELVAFFDYASSEDYNVQFYYAIANSVRYFTDIVHAGTEISIPANQIYGTDGSPVFQVHVENTPASNSTAAIKRRMLEQVEVIKRDEASDFAESLKSVDGTLVNSALFRVVDAPSGSSSIVSGTPTGTVPVSSGVNTVPTGDVTETLESTKVITVTHCSDNKCSATTVPATPTVTTYTVDGTVTSYTTYCPLTDAADVTETVESTKIITVTQCSDNKCSESTVAATPTLTTETIEGTVTAYTTYCPVSEDSGVTETVESTKVITVTQCSDNKCSESTVAATPTLTTETIEGTVTAYTTYCPVSEDSGVTETVESTKVITVTQCSDNKCSESTVAATPTLTTETIEGTVTAYTTYCPVSENVSAPGTAAPGTEAPEATSSSPAGTAAPGTEAPEATSTSPAGTAAPGTEAPESTSPAGSAAGTNSPTVAAPSTAASSVAAISTYEASAVTQGSSLLALLLVSLVHFF</sequence>
<feature type="compositionally biased region" description="Low complexity" evidence="5">
    <location>
        <begin position="412"/>
        <end position="459"/>
    </location>
</feature>
<dbReference type="InParanoid" id="Q6BXW5"/>